<feature type="non-terminal residue" evidence="2">
    <location>
        <position position="29"/>
    </location>
</feature>
<feature type="compositionally biased region" description="Basic and acidic residues" evidence="1">
    <location>
        <begin position="1"/>
        <end position="14"/>
    </location>
</feature>
<dbReference type="EMBL" id="CADCUE010000080">
    <property type="protein sequence ID" value="CAA9324923.1"/>
    <property type="molecule type" value="Genomic_DNA"/>
</dbReference>
<evidence type="ECO:0000313" key="2">
    <source>
        <dbReference type="EMBL" id="CAA9324923.1"/>
    </source>
</evidence>
<organism evidence="2">
    <name type="scientific">uncultured Frankineae bacterium</name>
    <dbReference type="NCBI Taxonomy" id="437475"/>
    <lineage>
        <taxon>Bacteria</taxon>
        <taxon>Bacillati</taxon>
        <taxon>Actinomycetota</taxon>
        <taxon>Actinomycetes</taxon>
        <taxon>Frankiales</taxon>
        <taxon>environmental samples</taxon>
    </lineage>
</organism>
<sequence length="29" mass="2874">VPRDPHPTARREGPADPAGEVPGPAGGGR</sequence>
<evidence type="ECO:0000256" key="1">
    <source>
        <dbReference type="SAM" id="MobiDB-lite"/>
    </source>
</evidence>
<reference evidence="2" key="1">
    <citation type="submission" date="2020-02" db="EMBL/GenBank/DDBJ databases">
        <authorList>
            <person name="Meier V. D."/>
        </authorList>
    </citation>
    <scope>NUCLEOTIDE SEQUENCE</scope>
    <source>
        <strain evidence="2">AVDCRST_MAG16</strain>
    </source>
</reference>
<keyword evidence="2" id="KW-0132">Cell division</keyword>
<accession>A0A6J4L8B5</accession>
<dbReference type="GO" id="GO:0051301">
    <property type="term" value="P:cell division"/>
    <property type="evidence" value="ECO:0007669"/>
    <property type="project" value="UniProtKB-KW"/>
</dbReference>
<keyword evidence="2" id="KW-0131">Cell cycle</keyword>
<protein>
    <submittedName>
        <fullName evidence="2">Cell division protein MraZ</fullName>
    </submittedName>
</protein>
<gene>
    <name evidence="2" type="ORF">AVDCRST_MAG16-971</name>
</gene>
<feature type="region of interest" description="Disordered" evidence="1">
    <location>
        <begin position="1"/>
        <end position="29"/>
    </location>
</feature>
<proteinExistence type="predicted"/>
<dbReference type="AlphaFoldDB" id="A0A6J4L8B5"/>
<name>A0A6J4L8B5_9ACTN</name>
<feature type="non-terminal residue" evidence="2">
    <location>
        <position position="1"/>
    </location>
</feature>